<dbReference type="EMBL" id="SKBQ01000018">
    <property type="protein sequence ID" value="TPX16247.1"/>
    <property type="molecule type" value="Genomic_DNA"/>
</dbReference>
<dbReference type="STRING" id="1093900.A0A507B8S8"/>
<evidence type="ECO:0000313" key="3">
    <source>
        <dbReference type="EMBL" id="TPX16247.1"/>
    </source>
</evidence>
<comment type="caution">
    <text evidence="3">The sequence shown here is derived from an EMBL/GenBank/DDBJ whole genome shotgun (WGS) entry which is preliminary data.</text>
</comment>
<dbReference type="AlphaFoldDB" id="A0A507B8S8"/>
<gene>
    <name evidence="3" type="ORF">E0L32_003896</name>
</gene>
<protein>
    <submittedName>
        <fullName evidence="3">Uncharacterized protein</fullName>
    </submittedName>
</protein>
<keyword evidence="2" id="KW-1133">Transmembrane helix</keyword>
<evidence type="ECO:0000256" key="2">
    <source>
        <dbReference type="SAM" id="Phobius"/>
    </source>
</evidence>
<evidence type="ECO:0000256" key="1">
    <source>
        <dbReference type="SAM" id="MobiDB-lite"/>
    </source>
</evidence>
<feature type="region of interest" description="Disordered" evidence="1">
    <location>
        <begin position="237"/>
        <end position="264"/>
    </location>
</feature>
<keyword evidence="2" id="KW-0812">Transmembrane</keyword>
<proteinExistence type="predicted"/>
<reference evidence="3 4" key="1">
    <citation type="submission" date="2019-06" db="EMBL/GenBank/DDBJ databases">
        <title>Draft genome sequence of the filamentous fungus Phialemoniopsis curvata isolated from diesel fuel.</title>
        <authorList>
            <person name="Varaljay V.A."/>
            <person name="Lyon W.J."/>
            <person name="Crouch A.L."/>
            <person name="Drake C.E."/>
            <person name="Hollomon J.M."/>
            <person name="Nadeau L.J."/>
            <person name="Nunn H.S."/>
            <person name="Stevenson B.S."/>
            <person name="Bojanowski C.L."/>
            <person name="Crookes-Goodson W.J."/>
        </authorList>
    </citation>
    <scope>NUCLEOTIDE SEQUENCE [LARGE SCALE GENOMIC DNA]</scope>
    <source>
        <strain evidence="3 4">D216</strain>
    </source>
</reference>
<name>A0A507B8S8_9PEZI</name>
<dbReference type="Proteomes" id="UP000319257">
    <property type="component" value="Unassembled WGS sequence"/>
</dbReference>
<feature type="region of interest" description="Disordered" evidence="1">
    <location>
        <begin position="60"/>
        <end position="86"/>
    </location>
</feature>
<keyword evidence="4" id="KW-1185">Reference proteome</keyword>
<dbReference type="GeneID" id="41971343"/>
<keyword evidence="2" id="KW-0472">Membrane</keyword>
<organism evidence="3 4">
    <name type="scientific">Thyridium curvatum</name>
    <dbReference type="NCBI Taxonomy" id="1093900"/>
    <lineage>
        <taxon>Eukaryota</taxon>
        <taxon>Fungi</taxon>
        <taxon>Dikarya</taxon>
        <taxon>Ascomycota</taxon>
        <taxon>Pezizomycotina</taxon>
        <taxon>Sordariomycetes</taxon>
        <taxon>Sordariomycetidae</taxon>
        <taxon>Thyridiales</taxon>
        <taxon>Thyridiaceae</taxon>
        <taxon>Thyridium</taxon>
    </lineage>
</organism>
<feature type="compositionally biased region" description="Basic and acidic residues" evidence="1">
    <location>
        <begin position="239"/>
        <end position="254"/>
    </location>
</feature>
<feature type="transmembrane region" description="Helical" evidence="2">
    <location>
        <begin position="94"/>
        <end position="117"/>
    </location>
</feature>
<accession>A0A507B8S8</accession>
<evidence type="ECO:0000313" key="4">
    <source>
        <dbReference type="Proteomes" id="UP000319257"/>
    </source>
</evidence>
<sequence length="339" mass="37044">MSQATVPNAPPLNGSVLLELDFTSFEPCWLNLRPNSEECEGSGDNSLPFSIDNTRGSLATLGLPQPSATKTGGRASAPSDPKQGHNGLSTGASVAIGVGATVVVLALIGGIFALVWLQRKKRNQEKVRQSYNHAGGLWRRSEKPQPLLALEPRSLTHSSRSSLQQLHGLPTSFVAPGMTFSTTPDSATHIMSGARQSRVGHNAVVAPQDEHRQLIPAMHEGAPLSASMYQPTPVGFYASRKEPSRNHIRDREVSNEPVEYPGRDASMDLTTSAVMHPYEPTELPGKESHRGYGEEYELSIPQHPRPFQPSGHEVQEQKFLLDDVELREMKQQARLKQGR</sequence>
<dbReference type="InParanoid" id="A0A507B8S8"/>
<dbReference type="RefSeq" id="XP_030997958.1">
    <property type="nucleotide sequence ID" value="XM_031138246.1"/>
</dbReference>